<accession>B6HKD6</accession>
<dbReference type="OrthoDB" id="10444202at2759"/>
<dbReference type="VEuPathDB" id="FungiDB:PCH_Pc21g02890"/>
<proteinExistence type="predicted"/>
<dbReference type="EMBL" id="AM920436">
    <property type="protein sequence ID" value="CAP95186.1"/>
    <property type="molecule type" value="Genomic_DNA"/>
</dbReference>
<keyword evidence="2" id="KW-1185">Reference proteome</keyword>
<reference evidence="1 2" key="1">
    <citation type="journal article" date="2008" name="Nat. Biotechnol.">
        <title>Genome sequencing and analysis of the filamentous fungus Penicillium chrysogenum.</title>
        <authorList>
            <person name="van den Berg M.A."/>
            <person name="Albang R."/>
            <person name="Albermann K."/>
            <person name="Badger J.H."/>
            <person name="Daran J.-M."/>
            <person name="Driessen A.J.M."/>
            <person name="Garcia-Estrada C."/>
            <person name="Fedorova N.D."/>
            <person name="Harris D.M."/>
            <person name="Heijne W.H.M."/>
            <person name="Joardar V.S."/>
            <person name="Kiel J.A.K.W."/>
            <person name="Kovalchuk A."/>
            <person name="Martin J.F."/>
            <person name="Nierman W.C."/>
            <person name="Nijland J.G."/>
            <person name="Pronk J.T."/>
            <person name="Roubos J.A."/>
            <person name="van der Klei I.J."/>
            <person name="van Peij N.N.M.E."/>
            <person name="Veenhuis M."/>
            <person name="von Doehren H."/>
            <person name="Wagner C."/>
            <person name="Wortman J.R."/>
            <person name="Bovenberg R.A.L."/>
        </authorList>
    </citation>
    <scope>NUCLEOTIDE SEQUENCE [LARGE SCALE GENOMIC DNA]</scope>
    <source>
        <strain evidence="2">ATCC 28089 / DSM 1075 / NRRL 1951 / Wisconsin 54-1255</strain>
    </source>
</reference>
<name>B6HKD6_PENRW</name>
<sequence length="100" mass="10984">MSLSSLGIVLLDKKKKRPVQSADWSSITTSVQTPNDKDANLPLWAQCGGSRDTVEHVSVGGNFYGLQAVPTRTRLPVKCRRLTVTDLARVYHDPSQSALF</sequence>
<organism evidence="1 2">
    <name type="scientific">Penicillium rubens (strain ATCC 28089 / DSM 1075 / NRRL 1951 / Wisconsin 54-1255)</name>
    <name type="common">Penicillium chrysogenum</name>
    <dbReference type="NCBI Taxonomy" id="500485"/>
    <lineage>
        <taxon>Eukaryota</taxon>
        <taxon>Fungi</taxon>
        <taxon>Dikarya</taxon>
        <taxon>Ascomycota</taxon>
        <taxon>Pezizomycotina</taxon>
        <taxon>Eurotiomycetes</taxon>
        <taxon>Eurotiomycetidae</taxon>
        <taxon>Eurotiales</taxon>
        <taxon>Aspergillaceae</taxon>
        <taxon>Penicillium</taxon>
        <taxon>Penicillium chrysogenum species complex</taxon>
    </lineage>
</organism>
<evidence type="ECO:0000313" key="1">
    <source>
        <dbReference type="EMBL" id="CAP95186.1"/>
    </source>
</evidence>
<protein>
    <submittedName>
        <fullName evidence="1">Uncharacterized protein</fullName>
    </submittedName>
</protein>
<dbReference type="Proteomes" id="UP000000724">
    <property type="component" value="Contig Pc00c21"/>
</dbReference>
<gene>
    <name evidence="1" type="ORF">Pc21g02890</name>
    <name evidence="1" type="ORF">PCH_Pc21g02890</name>
</gene>
<dbReference type="HOGENOM" id="CLU_2306989_0_0_1"/>
<dbReference type="AlphaFoldDB" id="B6HKD6"/>
<evidence type="ECO:0000313" key="2">
    <source>
        <dbReference type="Proteomes" id="UP000000724"/>
    </source>
</evidence>